<feature type="compositionally biased region" description="Polar residues" evidence="1">
    <location>
        <begin position="1"/>
        <end position="18"/>
    </location>
</feature>
<dbReference type="OrthoDB" id="2359216at2759"/>
<dbReference type="Proteomes" id="UP000076858">
    <property type="component" value="Unassembled WGS sequence"/>
</dbReference>
<sequence length="107" mass="12156">MSAILSSNLKNISGNDNNELSERDTTQLNPPSAAYIKNGNNVESSKKRKRKKETRATEKLSLKNAENYEYEDVGPRIPNFVIIIQISKEKKSQNMPKTKLTRYQVIG</sequence>
<dbReference type="EMBL" id="LRGB01000199">
    <property type="protein sequence ID" value="KZS20382.1"/>
    <property type="molecule type" value="Genomic_DNA"/>
</dbReference>
<keyword evidence="3" id="KW-1185">Reference proteome</keyword>
<evidence type="ECO:0000256" key="1">
    <source>
        <dbReference type="SAM" id="MobiDB-lite"/>
    </source>
</evidence>
<comment type="caution">
    <text evidence="2">The sequence shown here is derived from an EMBL/GenBank/DDBJ whole genome shotgun (WGS) entry which is preliminary data.</text>
</comment>
<evidence type="ECO:0000313" key="3">
    <source>
        <dbReference type="Proteomes" id="UP000076858"/>
    </source>
</evidence>
<gene>
    <name evidence="2" type="ORF">APZ42_012941</name>
</gene>
<proteinExistence type="predicted"/>
<reference evidence="2 3" key="1">
    <citation type="submission" date="2016-03" db="EMBL/GenBank/DDBJ databases">
        <title>EvidentialGene: Evidence-directed Construction of Genes on Genomes.</title>
        <authorList>
            <person name="Gilbert D.G."/>
            <person name="Choi J.-H."/>
            <person name="Mockaitis K."/>
            <person name="Colbourne J."/>
            <person name="Pfrender M."/>
        </authorList>
    </citation>
    <scope>NUCLEOTIDE SEQUENCE [LARGE SCALE GENOMIC DNA]</scope>
    <source>
        <strain evidence="2 3">Xinb3</strain>
        <tissue evidence="2">Complete organism</tissue>
    </source>
</reference>
<evidence type="ECO:0000313" key="2">
    <source>
        <dbReference type="EMBL" id="KZS20382.1"/>
    </source>
</evidence>
<accession>A0A162RBL3</accession>
<dbReference type="AlphaFoldDB" id="A0A162RBL3"/>
<organism evidence="2 3">
    <name type="scientific">Daphnia magna</name>
    <dbReference type="NCBI Taxonomy" id="35525"/>
    <lineage>
        <taxon>Eukaryota</taxon>
        <taxon>Metazoa</taxon>
        <taxon>Ecdysozoa</taxon>
        <taxon>Arthropoda</taxon>
        <taxon>Crustacea</taxon>
        <taxon>Branchiopoda</taxon>
        <taxon>Diplostraca</taxon>
        <taxon>Cladocera</taxon>
        <taxon>Anomopoda</taxon>
        <taxon>Daphniidae</taxon>
        <taxon>Daphnia</taxon>
    </lineage>
</organism>
<feature type="region of interest" description="Disordered" evidence="1">
    <location>
        <begin position="1"/>
        <end position="58"/>
    </location>
</feature>
<protein>
    <submittedName>
        <fullName evidence="2">Uncharacterized protein</fullName>
    </submittedName>
</protein>
<name>A0A162RBL3_9CRUS</name>